<reference evidence="15 16" key="1">
    <citation type="submission" date="2020-04" db="EMBL/GenBank/DDBJ databases">
        <authorList>
            <person name="Basu S."/>
            <person name="Maruthanayagam V."/>
            <person name="Chakraborty S."/>
            <person name="Pramanik A."/>
            <person name="Mukherjee J."/>
            <person name="Brink B."/>
        </authorList>
    </citation>
    <scope>NUCLEOTIDE SEQUENCE [LARGE SCALE GENOMIC DNA]</scope>
    <source>
        <strain evidence="15 16">AP17</strain>
    </source>
</reference>
<gene>
    <name evidence="15" type="ORF">HCG48_03480</name>
</gene>
<dbReference type="SMART" id="SM01080">
    <property type="entry name" value="CHASE2"/>
    <property type="match status" value="1"/>
</dbReference>
<evidence type="ECO:0000256" key="1">
    <source>
        <dbReference type="ARBA" id="ARBA00000085"/>
    </source>
</evidence>
<dbReference type="InterPro" id="IPR001789">
    <property type="entry name" value="Sig_transdc_resp-reg_receiver"/>
</dbReference>
<dbReference type="SUPFAM" id="SSF47384">
    <property type="entry name" value="Homodimeric domain of signal transducing histidine kinase"/>
    <property type="match status" value="1"/>
</dbReference>
<dbReference type="InterPro" id="IPR011006">
    <property type="entry name" value="CheY-like_superfamily"/>
</dbReference>
<name>A0A6H1TTI5_9CYAN</name>
<feature type="domain" description="Response regulatory" evidence="14">
    <location>
        <begin position="726"/>
        <end position="841"/>
    </location>
</feature>
<dbReference type="Pfam" id="PF02518">
    <property type="entry name" value="HATPase_c"/>
    <property type="match status" value="1"/>
</dbReference>
<evidence type="ECO:0000256" key="12">
    <source>
        <dbReference type="SAM" id="Phobius"/>
    </source>
</evidence>
<keyword evidence="3 9" id="KW-0597">Phosphoprotein</keyword>
<dbReference type="FunFam" id="1.10.287.130:FF:000002">
    <property type="entry name" value="Two-component osmosensing histidine kinase"/>
    <property type="match status" value="1"/>
</dbReference>
<evidence type="ECO:0000256" key="9">
    <source>
        <dbReference type="PROSITE-ProRule" id="PRU00169"/>
    </source>
</evidence>
<keyword evidence="4" id="KW-0808">Transferase</keyword>
<dbReference type="CDD" id="cd16922">
    <property type="entry name" value="HATPase_EvgS-ArcB-TorS-like"/>
    <property type="match status" value="1"/>
</dbReference>
<feature type="transmembrane region" description="Helical" evidence="12">
    <location>
        <begin position="335"/>
        <end position="354"/>
    </location>
</feature>
<organism evidence="15 16">
    <name type="scientific">Oxynema aestuarii AP17</name>
    <dbReference type="NCBI Taxonomy" id="2064643"/>
    <lineage>
        <taxon>Bacteria</taxon>
        <taxon>Bacillati</taxon>
        <taxon>Cyanobacteriota</taxon>
        <taxon>Cyanophyceae</taxon>
        <taxon>Oscillatoriophycideae</taxon>
        <taxon>Oscillatoriales</taxon>
        <taxon>Oscillatoriaceae</taxon>
        <taxon>Oxynema</taxon>
        <taxon>Oxynema aestuarii</taxon>
    </lineage>
</organism>
<accession>A0A6H1TTI5</accession>
<dbReference type="SMART" id="SM00448">
    <property type="entry name" value="REC"/>
    <property type="match status" value="1"/>
</dbReference>
<keyword evidence="12" id="KW-1133">Transmembrane helix</keyword>
<dbReference type="Pfam" id="PF00512">
    <property type="entry name" value="HisKA"/>
    <property type="match status" value="1"/>
</dbReference>
<dbReference type="InterPro" id="IPR003594">
    <property type="entry name" value="HATPase_dom"/>
</dbReference>
<feature type="domain" description="Histidine kinase" evidence="13">
    <location>
        <begin position="451"/>
        <end position="700"/>
    </location>
</feature>
<dbReference type="PROSITE" id="PS50110">
    <property type="entry name" value="RESPONSE_REGULATORY"/>
    <property type="match status" value="1"/>
</dbReference>
<evidence type="ECO:0000256" key="6">
    <source>
        <dbReference type="ARBA" id="ARBA00022777"/>
    </source>
</evidence>
<keyword evidence="12" id="KW-0812">Transmembrane</keyword>
<dbReference type="AlphaFoldDB" id="A0A6H1TTI5"/>
<dbReference type="Pfam" id="PF05226">
    <property type="entry name" value="CHASE2"/>
    <property type="match status" value="1"/>
</dbReference>
<feature type="coiled-coil region" evidence="10">
    <location>
        <begin position="407"/>
        <end position="444"/>
    </location>
</feature>
<feature type="modified residue" description="4-aspartylphosphate" evidence="9">
    <location>
        <position position="775"/>
    </location>
</feature>
<dbReference type="Pfam" id="PF00072">
    <property type="entry name" value="Response_reg"/>
    <property type="match status" value="1"/>
</dbReference>
<evidence type="ECO:0000256" key="11">
    <source>
        <dbReference type="SAM" id="MobiDB-lite"/>
    </source>
</evidence>
<keyword evidence="6" id="KW-0418">Kinase</keyword>
<dbReference type="InterPro" id="IPR007890">
    <property type="entry name" value="CHASE2"/>
</dbReference>
<dbReference type="PANTHER" id="PTHR43047:SF64">
    <property type="entry name" value="HISTIDINE KINASE CONTAINING CHEY-HOMOLOGOUS RECEIVER DOMAIN AND PAS DOMAIN-RELATED"/>
    <property type="match status" value="1"/>
</dbReference>
<evidence type="ECO:0000313" key="15">
    <source>
        <dbReference type="EMBL" id="QIZ69755.1"/>
    </source>
</evidence>
<evidence type="ECO:0000256" key="10">
    <source>
        <dbReference type="SAM" id="Coils"/>
    </source>
</evidence>
<dbReference type="Gene3D" id="3.40.50.2300">
    <property type="match status" value="1"/>
</dbReference>
<dbReference type="InterPro" id="IPR004358">
    <property type="entry name" value="Sig_transdc_His_kin-like_C"/>
</dbReference>
<keyword evidence="12" id="KW-0472">Membrane</keyword>
<dbReference type="EC" id="2.7.13.3" evidence="2"/>
<dbReference type="CDD" id="cd00082">
    <property type="entry name" value="HisKA"/>
    <property type="match status" value="1"/>
</dbReference>
<dbReference type="InterPro" id="IPR036890">
    <property type="entry name" value="HATPase_C_sf"/>
</dbReference>
<comment type="catalytic activity">
    <reaction evidence="1">
        <text>ATP + protein L-histidine = ADP + protein N-phospho-L-histidine.</text>
        <dbReference type="EC" id="2.7.13.3"/>
    </reaction>
</comment>
<dbReference type="SMART" id="SM00387">
    <property type="entry name" value="HATPase_c"/>
    <property type="match status" value="1"/>
</dbReference>
<evidence type="ECO:0000259" key="13">
    <source>
        <dbReference type="PROSITE" id="PS50109"/>
    </source>
</evidence>
<feature type="transmembrane region" description="Helical" evidence="12">
    <location>
        <begin position="360"/>
        <end position="382"/>
    </location>
</feature>
<dbReference type="KEGG" id="oxy:HCG48_03480"/>
<dbReference type="InterPro" id="IPR005467">
    <property type="entry name" value="His_kinase_dom"/>
</dbReference>
<evidence type="ECO:0000256" key="4">
    <source>
        <dbReference type="ARBA" id="ARBA00022679"/>
    </source>
</evidence>
<feature type="region of interest" description="Disordered" evidence="11">
    <location>
        <begin position="595"/>
        <end position="618"/>
    </location>
</feature>
<dbReference type="SUPFAM" id="SSF52172">
    <property type="entry name" value="CheY-like"/>
    <property type="match status" value="1"/>
</dbReference>
<dbReference type="RefSeq" id="WP_168567912.1">
    <property type="nucleotide sequence ID" value="NZ_CP051167.1"/>
</dbReference>
<dbReference type="EMBL" id="CP051167">
    <property type="protein sequence ID" value="QIZ69755.1"/>
    <property type="molecule type" value="Genomic_DNA"/>
</dbReference>
<dbReference type="CDD" id="cd17546">
    <property type="entry name" value="REC_hyHK_CKI1_RcsC-like"/>
    <property type="match status" value="1"/>
</dbReference>
<dbReference type="PROSITE" id="PS50109">
    <property type="entry name" value="HIS_KIN"/>
    <property type="match status" value="1"/>
</dbReference>
<sequence length="932" mass="103678">MKAIAISTPTVAILTIVVRLTGLLQLLEWASFDLFFRIRPREARDERIAIVTIDESDLTEIGKWPMSDGLLAQAIDKIKAQNPRAIGLGLYRDLPVEPGHQQLLATFKSTPNLIGIEKVSEESVAPPPLLASEDRVSFVDLILDADGKVRRALVSLEPEPNRIVLSLGTRLALTYLKAEGIEIEAIAEHPDRIRLGKGIFHPFEKNDGGYVNANDRGYQMLLNFRGPGPSFRTISIGDVLDGRIPDGLMGDRVVFVGVTAQSLNDFFYTPLSSNDRSTLSGVEIHAHVASHILAKALDGRSGIETWDDAIEGLWIVWWAGWGALVGSMGLYHRRIVAATVLLAIVLVAIAYGLFLQGWWIPVVPGAIAIAAAAVLANSYLLWEKLNFSHQQLEEYARTLELKVKQRTQILERRSLELEQKKNQLEWQTLELKQAKEAAEAANRAKSVFLANMSHELRSPLNAILGFSQLIGHRSDLKAEDRKHLTIIHRSGEHLLRSIDNILDFSKIEAGHSHLHLQVFDLYRELDDLIDLFELPSAEKGIALELERSPDLPRWIRADAVKLRQIVLNLLGNALKFTEKGRIILRAKVLALESSAANPGGEGSKGDGDAPAQILGEPPGTGRPCRLHFEVEDSGVGIAPEELEQLFQPFVQTESGRAIGRGTGLGLAICRQFVEFMGGRMGVRSQVGRGSCFEFDLDGSWVECEPPEAKASPRWPVALAAQVPPYRILVADDRPSNRQLLVELLQPLGFQLAEARDGWEAIAIAEQWQPDLILMDLRMPKLNGYEASQQIKAKMGEKKTAIVALSAIGGSEERTARAAGCDDFLCKPFRESDIFETIEKHLQVRYVYEEASKPELEDPSRESRFWEERDGRLPSEAIERLKTATIRCDLELLDEAIASSRQYNVPLAEQLTQLAGEFEYDRILELLAKHERT</sequence>
<dbReference type="InterPro" id="IPR036097">
    <property type="entry name" value="HisK_dim/P_sf"/>
</dbReference>
<dbReference type="Proteomes" id="UP000500857">
    <property type="component" value="Chromosome"/>
</dbReference>
<dbReference type="PANTHER" id="PTHR43047">
    <property type="entry name" value="TWO-COMPONENT HISTIDINE PROTEIN KINASE"/>
    <property type="match status" value="1"/>
</dbReference>
<keyword evidence="5" id="KW-0547">Nucleotide-binding</keyword>
<evidence type="ECO:0000256" key="8">
    <source>
        <dbReference type="ARBA" id="ARBA00023012"/>
    </source>
</evidence>
<keyword evidence="7" id="KW-0067">ATP-binding</keyword>
<evidence type="ECO:0000313" key="16">
    <source>
        <dbReference type="Proteomes" id="UP000500857"/>
    </source>
</evidence>
<keyword evidence="8" id="KW-0902">Two-component regulatory system</keyword>
<keyword evidence="10" id="KW-0175">Coiled coil</keyword>
<dbReference type="Gene3D" id="3.30.565.10">
    <property type="entry name" value="Histidine kinase-like ATPase, C-terminal domain"/>
    <property type="match status" value="1"/>
</dbReference>
<protein>
    <recommendedName>
        <fullName evidence="2">histidine kinase</fullName>
        <ecNumber evidence="2">2.7.13.3</ecNumber>
    </recommendedName>
</protein>
<evidence type="ECO:0000256" key="2">
    <source>
        <dbReference type="ARBA" id="ARBA00012438"/>
    </source>
</evidence>
<evidence type="ECO:0000259" key="14">
    <source>
        <dbReference type="PROSITE" id="PS50110"/>
    </source>
</evidence>
<dbReference type="SMART" id="SM00388">
    <property type="entry name" value="HisKA"/>
    <property type="match status" value="1"/>
</dbReference>
<dbReference type="GO" id="GO:0000155">
    <property type="term" value="F:phosphorelay sensor kinase activity"/>
    <property type="evidence" value="ECO:0007669"/>
    <property type="project" value="InterPro"/>
</dbReference>
<dbReference type="InterPro" id="IPR003661">
    <property type="entry name" value="HisK_dim/P_dom"/>
</dbReference>
<evidence type="ECO:0000256" key="3">
    <source>
        <dbReference type="ARBA" id="ARBA00022553"/>
    </source>
</evidence>
<dbReference type="SUPFAM" id="SSF55874">
    <property type="entry name" value="ATPase domain of HSP90 chaperone/DNA topoisomerase II/histidine kinase"/>
    <property type="match status" value="1"/>
</dbReference>
<evidence type="ECO:0000256" key="7">
    <source>
        <dbReference type="ARBA" id="ARBA00022840"/>
    </source>
</evidence>
<dbReference type="GO" id="GO:0005524">
    <property type="term" value="F:ATP binding"/>
    <property type="evidence" value="ECO:0007669"/>
    <property type="project" value="UniProtKB-KW"/>
</dbReference>
<keyword evidence="16" id="KW-1185">Reference proteome</keyword>
<proteinExistence type="predicted"/>
<dbReference type="Gene3D" id="1.10.287.130">
    <property type="match status" value="1"/>
</dbReference>
<feature type="transmembrane region" description="Helical" evidence="12">
    <location>
        <begin position="12"/>
        <end position="36"/>
    </location>
</feature>
<evidence type="ECO:0000256" key="5">
    <source>
        <dbReference type="ARBA" id="ARBA00022741"/>
    </source>
</evidence>
<dbReference type="PRINTS" id="PR00344">
    <property type="entry name" value="BCTRLSENSOR"/>
</dbReference>